<proteinExistence type="predicted"/>
<feature type="region of interest" description="Disordered" evidence="1">
    <location>
        <begin position="337"/>
        <end position="465"/>
    </location>
</feature>
<evidence type="ECO:0000256" key="1">
    <source>
        <dbReference type="SAM" id="MobiDB-lite"/>
    </source>
</evidence>
<dbReference type="PROSITE" id="PS51257">
    <property type="entry name" value="PROKAR_LIPOPROTEIN"/>
    <property type="match status" value="1"/>
</dbReference>
<feature type="region of interest" description="Disordered" evidence="1">
    <location>
        <begin position="263"/>
        <end position="302"/>
    </location>
</feature>
<feature type="compositionally biased region" description="Polar residues" evidence="1">
    <location>
        <begin position="283"/>
        <end position="295"/>
    </location>
</feature>
<name>A0A8H3J5F1_9LECA</name>
<dbReference type="Proteomes" id="UP000664534">
    <property type="component" value="Unassembled WGS sequence"/>
</dbReference>
<reference evidence="2" key="1">
    <citation type="submission" date="2021-03" db="EMBL/GenBank/DDBJ databases">
        <authorList>
            <person name="Tagirdzhanova G."/>
        </authorList>
    </citation>
    <scope>NUCLEOTIDE SEQUENCE</scope>
</reference>
<feature type="compositionally biased region" description="Low complexity" evidence="1">
    <location>
        <begin position="341"/>
        <end position="366"/>
    </location>
</feature>
<dbReference type="CDD" id="cd09917">
    <property type="entry name" value="F-box_SF"/>
    <property type="match status" value="1"/>
</dbReference>
<evidence type="ECO:0008006" key="4">
    <source>
        <dbReference type="Google" id="ProtNLM"/>
    </source>
</evidence>
<accession>A0A8H3J5F1</accession>
<gene>
    <name evidence="2" type="ORF">IMSHALPRED_002414</name>
</gene>
<dbReference type="OrthoDB" id="4194555at2759"/>
<organism evidence="2 3">
    <name type="scientific">Imshaugia aleurites</name>
    <dbReference type="NCBI Taxonomy" id="172621"/>
    <lineage>
        <taxon>Eukaryota</taxon>
        <taxon>Fungi</taxon>
        <taxon>Dikarya</taxon>
        <taxon>Ascomycota</taxon>
        <taxon>Pezizomycotina</taxon>
        <taxon>Lecanoromycetes</taxon>
        <taxon>OSLEUM clade</taxon>
        <taxon>Lecanoromycetidae</taxon>
        <taxon>Lecanorales</taxon>
        <taxon>Lecanorineae</taxon>
        <taxon>Parmeliaceae</taxon>
        <taxon>Imshaugia</taxon>
    </lineage>
</organism>
<feature type="compositionally biased region" description="Polar residues" evidence="1">
    <location>
        <begin position="433"/>
        <end position="460"/>
    </location>
</feature>
<evidence type="ECO:0000313" key="3">
    <source>
        <dbReference type="Proteomes" id="UP000664534"/>
    </source>
</evidence>
<dbReference type="EMBL" id="CAJPDT010000140">
    <property type="protein sequence ID" value="CAF9941068.1"/>
    <property type="molecule type" value="Genomic_DNA"/>
</dbReference>
<protein>
    <recommendedName>
        <fullName evidence="4">F-box domain-containing protein</fullName>
    </recommendedName>
</protein>
<keyword evidence="3" id="KW-1185">Reference proteome</keyword>
<sequence>MKAVLTASAASTQSCLISPGVSANGTMVNAHRDGPNGHLSPYDINLARLAGPPTANLADRPVDQWDAADAAQCLLELDEARAHMTPGEYSESDARFTAFWAQYEERALARYRALHNHTDQGVVQESTNVRTRPLDSHFGSDGNQYNPYAPHTSEEYMLQEIEAGRMEPEMMDISRHESIPSQSPLSANGPGLPLAHMNADGRASWIAPGSRPRFRRGLISPRVAVSEASWPQHPYNGLAAAEDLDEEQITDVYPTMPPYLGVAGSQASSRSPYGSIPDPVFDDQQSPFGVQQPHASSLDPPSLSEIFASGVLRQSYPAPTGRERKRLAKPSLVVKLKTESVQKSSQASSSLGRGTSDASSSSESSSARQTTPDSRPLNLRSRGAVGMSSTNARSRAGLEPQAVRRLTRRAEAIQSSHRKRRRDAVSPQDLDTEGTTTSTADQLQAPASQSRRASTGGTSETHQRSVLRAEAPVFVPALAAASERTSEEVAALEAIRLTLARFTDRQANYIPSPLRPSSYLPPVRYFRTGCLVFTSELLPRSFGVQKRRAILDIFRTKAPYIPACINIAPGMPSMQYHVYGEKPPADNVPYHAPLGPNRLGWPKDSLPLEVFHSIASHLSRDDLLQMRMVNSEFERKTSNIVFHTVVVPFRPEIYGMMIHDGPALDTKIDVKGKGKAEGKADPNPCRIRRADPLLPDVYGPVEPEMTVHDGMKVFEAWGPHIRKFAMAFDVEEGKLVVGSRNLTVPKLTHPTDQLVKPPTKGKFEFFSEFWGKYKWPHPYYSRFDFCAGLEKKADEFRCMSAALSNLQGVRELGVSIDSGLGYLCGPDISDHAQLFQEKPKIFGVSEIQRSLKSLERQHLWNGIIRSLGPAAATNYAIHEDTILANQSQLTPNEWGYFEVHFRFPSKPTADPRVVRSPGIRGRRVMFVDAHGGRPADRPLVFQGINLANAPHTAGATEAFPNGDLNSLDHASFQGREKSPFHTAALIPNNLTPAQKEWLLETEWAQRAFLSSYCMALTDNSHTFQHVHSFTVAKLSSRYLSALQREDFWRALPNLNSLTINVSADWRNIVKSDSGVVEAPDIRPSGAATQFHKLLATCIAVVPGIKTLSLGYFGGGEQQVGIFGRNKHISPAPLTDFSDHNTATSVNADILALPHVEHLTLTNCWITPPALKAFVSQLRAENLRTLTLNSVSLTAHSGVTDNMEPNPLEHGVLRIPDGPPRRFGDPAVGNLFQQRGGAPDPQSDGTGWMVEPRRIGSWGDVIDEITPGPTLDFLRYAYQHLHDVPKMRDPGLLERIDFVSCGYVKLVNMKDFNQAFLGEVSNNPPHCLRKRAVDLMPIMMHRNDDPLLGQIIPMLHDHEVEVLQTAFPMEMNRNDVTGWDNREDGQPIGGSGRFSGHVKKLIFPTDCRSPINLK</sequence>
<comment type="caution">
    <text evidence="2">The sequence shown here is derived from an EMBL/GenBank/DDBJ whole genome shotgun (WGS) entry which is preliminary data.</text>
</comment>
<evidence type="ECO:0000313" key="2">
    <source>
        <dbReference type="EMBL" id="CAF9941068.1"/>
    </source>
</evidence>